<dbReference type="SUPFAM" id="SSF55785">
    <property type="entry name" value="PYP-like sensor domain (PAS domain)"/>
    <property type="match status" value="1"/>
</dbReference>
<evidence type="ECO:0000256" key="9">
    <source>
        <dbReference type="PROSITE-ProRule" id="PRU00169"/>
    </source>
</evidence>
<feature type="domain" description="PAC" evidence="13">
    <location>
        <begin position="81"/>
        <end position="133"/>
    </location>
</feature>
<dbReference type="PROSITE" id="PS50109">
    <property type="entry name" value="HIS_KIN"/>
    <property type="match status" value="1"/>
</dbReference>
<evidence type="ECO:0000256" key="8">
    <source>
        <dbReference type="ARBA" id="ARBA00023012"/>
    </source>
</evidence>
<comment type="caution">
    <text evidence="14">The sequence shown here is derived from an EMBL/GenBank/DDBJ whole genome shotgun (WGS) entry which is preliminary data.</text>
</comment>
<dbReference type="SUPFAM" id="SSF52172">
    <property type="entry name" value="CheY-like"/>
    <property type="match status" value="1"/>
</dbReference>
<dbReference type="InterPro" id="IPR036097">
    <property type="entry name" value="HisK_dim/P_sf"/>
</dbReference>
<dbReference type="Pfam" id="PF00072">
    <property type="entry name" value="Response_reg"/>
    <property type="match status" value="1"/>
</dbReference>
<feature type="coiled-coil region" evidence="10">
    <location>
        <begin position="287"/>
        <end position="325"/>
    </location>
</feature>
<dbReference type="InterPro" id="IPR005467">
    <property type="entry name" value="His_kinase_dom"/>
</dbReference>
<evidence type="ECO:0000259" key="12">
    <source>
        <dbReference type="PROSITE" id="PS50110"/>
    </source>
</evidence>
<evidence type="ECO:0000256" key="1">
    <source>
        <dbReference type="ARBA" id="ARBA00000085"/>
    </source>
</evidence>
<dbReference type="InterPro" id="IPR001789">
    <property type="entry name" value="Sig_transdc_resp-reg_receiver"/>
</dbReference>
<dbReference type="SMART" id="SM00065">
    <property type="entry name" value="GAF"/>
    <property type="match status" value="1"/>
</dbReference>
<accession>A0ABU0IWT7</accession>
<organism evidence="14 15">
    <name type="scientific">Caulobacter ginsengisoli</name>
    <dbReference type="NCBI Taxonomy" id="400775"/>
    <lineage>
        <taxon>Bacteria</taxon>
        <taxon>Pseudomonadati</taxon>
        <taxon>Pseudomonadota</taxon>
        <taxon>Alphaproteobacteria</taxon>
        <taxon>Caulobacterales</taxon>
        <taxon>Caulobacteraceae</taxon>
        <taxon>Caulobacter</taxon>
    </lineage>
</organism>
<dbReference type="InterPro" id="IPR011006">
    <property type="entry name" value="CheY-like_superfamily"/>
</dbReference>
<dbReference type="InterPro" id="IPR003018">
    <property type="entry name" value="GAF"/>
</dbReference>
<dbReference type="Pfam" id="PF01590">
    <property type="entry name" value="GAF"/>
    <property type="match status" value="1"/>
</dbReference>
<evidence type="ECO:0000256" key="10">
    <source>
        <dbReference type="SAM" id="Coils"/>
    </source>
</evidence>
<sequence>MSEIGELESELRFALDAARFGAWSMDLIRGELTTSATCREIFGRDPAAPFTFRDLRDCIHPDDRERQRQANIDSLATGADFDIDYRVITPTGEIRWISNRGQAFHDAQGKAVRMAGISVDVTHRRALEARRAALVSLSDCIRDMEDPAELAYAAAQIIGATLDACRVAFGHADRAAQTLTIERDWCAPGVVSRTGVRHFRDHEARVSALAGGGTVIVEDIAQSPGAAPKAEILLASGVRSLVNMPIRDQGGVVAVLFMNSAEPRAWAADDLAFAREVAERTLTAIARRRAERALRDLAANLEKQVEARTAELVQAQDALRQAQKLEAMGQLTGGVAHDFNNLLTPIIGSLDMLQRKGLGGEREQRLIDGALQSAERAQVLVQRLLAFARRQPLRPEPVDVAALIGGMAQLIASTSGPQIKVRVEAEDDLPPALADANQLEMALLNLSVNARDAMPDGGALTLSLALDTVAAGHRANLAAGDYLRLSVADTGEGMDPDTVLRAVEPFFSTKGVGKGTGLGLSMVHGLASQLGGGLAIASRRGLGTLVELWLPACERQAGSPIAEPRAPGLATSAGAVLLVDDEPLVRASTADMLGDLGYSVTQAESAHQALSLLDAGAKIDLLVTDHLMPGMTGTELARAVRERWPHQRLLIISGFAEAEGLAADLPLLAKPFRQADLAASLAGLKAAG</sequence>
<dbReference type="Pfam" id="PF08447">
    <property type="entry name" value="PAS_3"/>
    <property type="match status" value="1"/>
</dbReference>
<evidence type="ECO:0000256" key="3">
    <source>
        <dbReference type="ARBA" id="ARBA00022553"/>
    </source>
</evidence>
<dbReference type="SMART" id="SM00086">
    <property type="entry name" value="PAC"/>
    <property type="match status" value="1"/>
</dbReference>
<dbReference type="PROSITE" id="PS50113">
    <property type="entry name" value="PAC"/>
    <property type="match status" value="1"/>
</dbReference>
<evidence type="ECO:0000256" key="2">
    <source>
        <dbReference type="ARBA" id="ARBA00012438"/>
    </source>
</evidence>
<dbReference type="Gene3D" id="1.10.287.130">
    <property type="match status" value="1"/>
</dbReference>
<dbReference type="Pfam" id="PF00512">
    <property type="entry name" value="HisKA"/>
    <property type="match status" value="1"/>
</dbReference>
<dbReference type="EC" id="2.7.13.3" evidence="2"/>
<dbReference type="RefSeq" id="WP_307352590.1">
    <property type="nucleotide sequence ID" value="NZ_JAUSVS010000012.1"/>
</dbReference>
<dbReference type="Pfam" id="PF02518">
    <property type="entry name" value="HATPase_c"/>
    <property type="match status" value="1"/>
</dbReference>
<dbReference type="SMART" id="SM00448">
    <property type="entry name" value="REC"/>
    <property type="match status" value="1"/>
</dbReference>
<dbReference type="InterPro" id="IPR000700">
    <property type="entry name" value="PAS-assoc_C"/>
</dbReference>
<dbReference type="SUPFAM" id="SSF55781">
    <property type="entry name" value="GAF domain-like"/>
    <property type="match status" value="1"/>
</dbReference>
<keyword evidence="10" id="KW-0175">Coiled coil</keyword>
<dbReference type="CDD" id="cd00082">
    <property type="entry name" value="HisKA"/>
    <property type="match status" value="1"/>
</dbReference>
<keyword evidence="6" id="KW-0418">Kinase</keyword>
<proteinExistence type="predicted"/>
<evidence type="ECO:0000256" key="4">
    <source>
        <dbReference type="ARBA" id="ARBA00022679"/>
    </source>
</evidence>
<dbReference type="Gene3D" id="3.40.50.2300">
    <property type="match status" value="1"/>
</dbReference>
<dbReference type="CDD" id="cd00130">
    <property type="entry name" value="PAS"/>
    <property type="match status" value="1"/>
</dbReference>
<dbReference type="PANTHER" id="PTHR43065">
    <property type="entry name" value="SENSOR HISTIDINE KINASE"/>
    <property type="match status" value="1"/>
</dbReference>
<evidence type="ECO:0000256" key="7">
    <source>
        <dbReference type="ARBA" id="ARBA00022840"/>
    </source>
</evidence>
<dbReference type="PRINTS" id="PR00344">
    <property type="entry name" value="BCTRLSENSOR"/>
</dbReference>
<dbReference type="InterPro" id="IPR013655">
    <property type="entry name" value="PAS_fold_3"/>
</dbReference>
<dbReference type="EMBL" id="JAUSVS010000012">
    <property type="protein sequence ID" value="MDQ0466488.1"/>
    <property type="molecule type" value="Genomic_DNA"/>
</dbReference>
<feature type="domain" description="Histidine kinase" evidence="11">
    <location>
        <begin position="334"/>
        <end position="554"/>
    </location>
</feature>
<reference evidence="14 15" key="1">
    <citation type="submission" date="2023-07" db="EMBL/GenBank/DDBJ databases">
        <title>Genomic Encyclopedia of Type Strains, Phase IV (KMG-IV): sequencing the most valuable type-strain genomes for metagenomic binning, comparative biology and taxonomic classification.</title>
        <authorList>
            <person name="Goeker M."/>
        </authorList>
    </citation>
    <scope>NUCLEOTIDE SEQUENCE [LARGE SCALE GENOMIC DNA]</scope>
    <source>
        <strain evidence="14 15">DSM 18695</strain>
    </source>
</reference>
<feature type="domain" description="Response regulatory" evidence="12">
    <location>
        <begin position="575"/>
        <end position="685"/>
    </location>
</feature>
<evidence type="ECO:0000259" key="13">
    <source>
        <dbReference type="PROSITE" id="PS50113"/>
    </source>
</evidence>
<keyword evidence="15" id="KW-1185">Reference proteome</keyword>
<evidence type="ECO:0000256" key="5">
    <source>
        <dbReference type="ARBA" id="ARBA00022741"/>
    </source>
</evidence>
<feature type="modified residue" description="4-aspartylphosphate" evidence="9">
    <location>
        <position position="625"/>
    </location>
</feature>
<name>A0ABU0IWT7_9CAUL</name>
<evidence type="ECO:0000256" key="6">
    <source>
        <dbReference type="ARBA" id="ARBA00022777"/>
    </source>
</evidence>
<dbReference type="InterPro" id="IPR004358">
    <property type="entry name" value="Sig_transdc_His_kin-like_C"/>
</dbReference>
<dbReference type="Gene3D" id="2.10.70.100">
    <property type="match status" value="1"/>
</dbReference>
<dbReference type="InterPro" id="IPR036890">
    <property type="entry name" value="HATPase_C_sf"/>
</dbReference>
<gene>
    <name evidence="14" type="ORF">QO010_004283</name>
</gene>
<dbReference type="InterPro" id="IPR003594">
    <property type="entry name" value="HATPase_dom"/>
</dbReference>
<dbReference type="Proteomes" id="UP001228905">
    <property type="component" value="Unassembled WGS sequence"/>
</dbReference>
<evidence type="ECO:0000259" key="11">
    <source>
        <dbReference type="PROSITE" id="PS50109"/>
    </source>
</evidence>
<dbReference type="SMART" id="SM00387">
    <property type="entry name" value="HATPase_c"/>
    <property type="match status" value="1"/>
</dbReference>
<dbReference type="SUPFAM" id="SSF47384">
    <property type="entry name" value="Homodimeric domain of signal transducing histidine kinase"/>
    <property type="match status" value="1"/>
</dbReference>
<keyword evidence="5" id="KW-0547">Nucleotide-binding</keyword>
<evidence type="ECO:0000313" key="15">
    <source>
        <dbReference type="Proteomes" id="UP001228905"/>
    </source>
</evidence>
<dbReference type="Gene3D" id="3.30.450.20">
    <property type="entry name" value="PAS domain"/>
    <property type="match status" value="1"/>
</dbReference>
<dbReference type="Gene3D" id="3.30.565.10">
    <property type="entry name" value="Histidine kinase-like ATPase, C-terminal domain"/>
    <property type="match status" value="1"/>
</dbReference>
<dbReference type="InterPro" id="IPR029016">
    <property type="entry name" value="GAF-like_dom_sf"/>
</dbReference>
<keyword evidence="4" id="KW-0808">Transferase</keyword>
<dbReference type="PROSITE" id="PS50110">
    <property type="entry name" value="RESPONSE_REGULATORY"/>
    <property type="match status" value="1"/>
</dbReference>
<dbReference type="InterPro" id="IPR003661">
    <property type="entry name" value="HisK_dim/P_dom"/>
</dbReference>
<keyword evidence="8" id="KW-0902">Two-component regulatory system</keyword>
<keyword evidence="7" id="KW-0067">ATP-binding</keyword>
<dbReference type="SUPFAM" id="SSF55874">
    <property type="entry name" value="ATPase domain of HSP90 chaperone/DNA topoisomerase II/histidine kinase"/>
    <property type="match status" value="1"/>
</dbReference>
<dbReference type="PANTHER" id="PTHR43065:SF46">
    <property type="entry name" value="C4-DICARBOXYLATE TRANSPORT SENSOR PROTEIN DCTB"/>
    <property type="match status" value="1"/>
</dbReference>
<keyword evidence="3 9" id="KW-0597">Phosphoprotein</keyword>
<dbReference type="Gene3D" id="3.30.450.40">
    <property type="match status" value="1"/>
</dbReference>
<evidence type="ECO:0000313" key="14">
    <source>
        <dbReference type="EMBL" id="MDQ0466488.1"/>
    </source>
</evidence>
<comment type="catalytic activity">
    <reaction evidence="1">
        <text>ATP + protein L-histidine = ADP + protein N-phospho-L-histidine.</text>
        <dbReference type="EC" id="2.7.13.3"/>
    </reaction>
</comment>
<protein>
    <recommendedName>
        <fullName evidence="2">histidine kinase</fullName>
        <ecNumber evidence="2">2.7.13.3</ecNumber>
    </recommendedName>
</protein>
<dbReference type="InterPro" id="IPR035965">
    <property type="entry name" value="PAS-like_dom_sf"/>
</dbReference>
<dbReference type="SMART" id="SM00388">
    <property type="entry name" value="HisKA"/>
    <property type="match status" value="1"/>
</dbReference>
<dbReference type="InterPro" id="IPR000014">
    <property type="entry name" value="PAS"/>
</dbReference>
<dbReference type="InterPro" id="IPR001610">
    <property type="entry name" value="PAC"/>
</dbReference>